<dbReference type="GO" id="GO:0030431">
    <property type="term" value="P:sleep"/>
    <property type="evidence" value="ECO:0007669"/>
    <property type="project" value="InterPro"/>
</dbReference>
<evidence type="ECO:0000256" key="2">
    <source>
        <dbReference type="ARBA" id="ARBA00023180"/>
    </source>
</evidence>
<comment type="caution">
    <text evidence="5">The sequence shown here is derived from an EMBL/GenBank/DDBJ whole genome shotgun (WGS) entry which is preliminary data.</text>
</comment>
<evidence type="ECO:0000313" key="6">
    <source>
        <dbReference type="Proteomes" id="UP001347796"/>
    </source>
</evidence>
<keyword evidence="3" id="KW-1133">Transmembrane helix</keyword>
<evidence type="ECO:0008006" key="7">
    <source>
        <dbReference type="Google" id="ProtNLM"/>
    </source>
</evidence>
<dbReference type="InterPro" id="IPR045860">
    <property type="entry name" value="Snake_toxin-like_sf"/>
</dbReference>
<dbReference type="GO" id="GO:0032222">
    <property type="term" value="P:regulation of synaptic transmission, cholinergic"/>
    <property type="evidence" value="ECO:0007669"/>
    <property type="project" value="InterPro"/>
</dbReference>
<proteinExistence type="predicted"/>
<feature type="chain" id="PRO_5042912525" description="Protein quiver" evidence="4">
    <location>
        <begin position="24"/>
        <end position="130"/>
    </location>
</feature>
<evidence type="ECO:0000313" key="5">
    <source>
        <dbReference type="EMBL" id="KAK6173404.1"/>
    </source>
</evidence>
<dbReference type="EMBL" id="JAZGQO010000011">
    <property type="protein sequence ID" value="KAK6173404.1"/>
    <property type="molecule type" value="Genomic_DNA"/>
</dbReference>
<dbReference type="Proteomes" id="UP001347796">
    <property type="component" value="Unassembled WGS sequence"/>
</dbReference>
<dbReference type="InterPro" id="IPR050975">
    <property type="entry name" value="Sleep_regulator"/>
</dbReference>
<keyword evidence="1 4" id="KW-0732">Signal</keyword>
<keyword evidence="3" id="KW-0472">Membrane</keyword>
<sequence>MANFTHLSLFFLVIIALVKTGTAIRCYSCSSLRDDRCGDEFTIPNSDARECQGTCYKYRGDRWSNDVRYVEINRGCRQQTEKACEQVHYNGIEVQACYCNKNYCNSGVNLKFSLVNAAVFFMAFLYKMFF</sequence>
<organism evidence="5 6">
    <name type="scientific">Patella caerulea</name>
    <name type="common">Rayed Mediterranean limpet</name>
    <dbReference type="NCBI Taxonomy" id="87958"/>
    <lineage>
        <taxon>Eukaryota</taxon>
        <taxon>Metazoa</taxon>
        <taxon>Spiralia</taxon>
        <taxon>Lophotrochozoa</taxon>
        <taxon>Mollusca</taxon>
        <taxon>Gastropoda</taxon>
        <taxon>Patellogastropoda</taxon>
        <taxon>Patelloidea</taxon>
        <taxon>Patellidae</taxon>
        <taxon>Patella</taxon>
    </lineage>
</organism>
<evidence type="ECO:0000256" key="4">
    <source>
        <dbReference type="SAM" id="SignalP"/>
    </source>
</evidence>
<dbReference type="PANTHER" id="PTHR33562">
    <property type="entry name" value="ATILLA, ISOFORM B-RELATED-RELATED"/>
    <property type="match status" value="1"/>
</dbReference>
<protein>
    <recommendedName>
        <fullName evidence="7">Protein quiver</fullName>
    </recommendedName>
</protein>
<evidence type="ECO:0000256" key="3">
    <source>
        <dbReference type="SAM" id="Phobius"/>
    </source>
</evidence>
<dbReference type="InterPro" id="IPR031424">
    <property type="entry name" value="QVR-like"/>
</dbReference>
<gene>
    <name evidence="5" type="ORF">SNE40_016862</name>
</gene>
<keyword evidence="3" id="KW-0812">Transmembrane</keyword>
<evidence type="ECO:0000256" key="1">
    <source>
        <dbReference type="ARBA" id="ARBA00022729"/>
    </source>
</evidence>
<name>A0AAN8JFM8_PATCE</name>
<keyword evidence="6" id="KW-1185">Reference proteome</keyword>
<accession>A0AAN8JFM8</accession>
<feature type="signal peptide" evidence="4">
    <location>
        <begin position="1"/>
        <end position="23"/>
    </location>
</feature>
<dbReference type="AlphaFoldDB" id="A0AAN8JFM8"/>
<reference evidence="5 6" key="1">
    <citation type="submission" date="2024-01" db="EMBL/GenBank/DDBJ databases">
        <title>The genome of the rayed Mediterranean limpet Patella caerulea (Linnaeus, 1758).</title>
        <authorList>
            <person name="Anh-Thu Weber A."/>
            <person name="Halstead-Nussloch G."/>
        </authorList>
    </citation>
    <scope>NUCLEOTIDE SEQUENCE [LARGE SCALE GENOMIC DNA]</scope>
    <source>
        <strain evidence="5">AATW-2023a</strain>
        <tissue evidence="5">Whole specimen</tissue>
    </source>
</reference>
<dbReference type="Pfam" id="PF17064">
    <property type="entry name" value="QVR"/>
    <property type="match status" value="1"/>
</dbReference>
<feature type="transmembrane region" description="Helical" evidence="3">
    <location>
        <begin position="108"/>
        <end position="126"/>
    </location>
</feature>
<keyword evidence="2" id="KW-0325">Glycoprotein</keyword>
<dbReference type="SUPFAM" id="SSF57302">
    <property type="entry name" value="Snake toxin-like"/>
    <property type="match status" value="1"/>
</dbReference>